<protein>
    <recommendedName>
        <fullName evidence="3">Transposase</fullName>
    </recommendedName>
</protein>
<dbReference type="Proteomes" id="UP000743672">
    <property type="component" value="Unassembled WGS sequence"/>
</dbReference>
<evidence type="ECO:0000313" key="2">
    <source>
        <dbReference type="Proteomes" id="UP000743672"/>
    </source>
</evidence>
<dbReference type="RefSeq" id="WP_196313303.1">
    <property type="nucleotide sequence ID" value="NZ_JACSZI010000018.1"/>
</dbReference>
<sequence>MDGIKKNTGLPRQPKFLILVSELSSARKRNEVNKDTESGKSQSSKIESFLIEESKAFIEAHLETAFREIAAQFDCALPSVGAALKQIQVT</sequence>
<proteinExistence type="predicted"/>
<reference evidence="1" key="1">
    <citation type="journal article" date="2020" name="J. Clin. Microbiol.">
        <title>Streptococcus pseudopneumoniae: Use of whole genome sequences to validate methods used for identification.</title>
        <authorList>
            <person name="Jensen C.S."/>
            <person name="Iversen K.H."/>
            <person name="Dargis R."/>
            <person name="Shewmaker P."/>
            <person name="Rasmussen S."/>
            <person name="Christensen J.J."/>
            <person name="Nielsen X.C."/>
        </authorList>
    </citation>
    <scope>NUCLEOTIDE SEQUENCE</scope>
    <source>
        <strain evidence="1">256-03</strain>
    </source>
</reference>
<accession>A0AAW4C6F5</accession>
<gene>
    <name evidence="1" type="ORF">IAI20_05335</name>
</gene>
<evidence type="ECO:0008006" key="3">
    <source>
        <dbReference type="Google" id="ProtNLM"/>
    </source>
</evidence>
<dbReference type="AlphaFoldDB" id="A0AAW4C6F5"/>
<name>A0AAW4C6F5_9STRE</name>
<comment type="caution">
    <text evidence="1">The sequence shown here is derived from an EMBL/GenBank/DDBJ whole genome shotgun (WGS) entry which is preliminary data.</text>
</comment>
<dbReference type="EMBL" id="JACSZI010000018">
    <property type="protein sequence ID" value="MBF9673530.1"/>
    <property type="molecule type" value="Genomic_DNA"/>
</dbReference>
<evidence type="ECO:0000313" key="1">
    <source>
        <dbReference type="EMBL" id="MBF9673530.1"/>
    </source>
</evidence>
<organism evidence="1 2">
    <name type="scientific">Streptococcus pseudopneumoniae</name>
    <dbReference type="NCBI Taxonomy" id="257758"/>
    <lineage>
        <taxon>Bacteria</taxon>
        <taxon>Bacillati</taxon>
        <taxon>Bacillota</taxon>
        <taxon>Bacilli</taxon>
        <taxon>Lactobacillales</taxon>
        <taxon>Streptococcaceae</taxon>
        <taxon>Streptococcus</taxon>
    </lineage>
</organism>